<sequence>MSGRGSRKRGRPPKTPNERSTSGRFNYQLLKKPKYLSEGKSQPSTPSASRCISPQSDECSRSSHNNRGSARGSGAKRGRGRKSNVHANTSTNSYSARKGYESEYHYGSDFGDSDDEKSDNEDDMLLTPSDDESLDAANESESEFSVCSFTQNGLGRPPRPPSPEPIWLQEGREFPALELPESSEDLFIGNAHVLRALSIYEVLRRFRHLVRLSPFRFEDFCAALVCEEQSALLTDVHIMLLKAILREEDVQGTHFGPLDQKDTVNISLYLIDAITWPEVLRSYVESDKEFDRDVYHILCSGEYPYSGVDNRLTVLQFLGDQFLTANCVRDVMVQEGPIHYDDHCRVCHRLGDLLCCETCPAVYHLECVDPPMNDVPTEDWQCGLCRSHKVSGVVDCVLPQEKQGVLIRHDNLGVDRHGRRYWFIARRIFVEDQLDGTCWYYSNLAKFELLLKRMDAKELESRLYVQLTDRQEEIERQMKLTESLTNEHKHNNKRTQIDLEQEATQELLEKEAAAAANDEEENDGESSPPAEVAKKVAEDNKMVTRQKTNQMNSGTLYFKLGMEQGFKNYVNQYATNPIALNKPQRNEERDKRRHLSHKFSLTTASDFKWIGITMGTCDNIITTLRQTLINFESNIAASFMNPNWLNNKKMWNSAVMNAKRATDFGAVMLLFQSSLKSVVFANVWHEQLGHMQLQRITSAEREERKKQEKREKRERDDEEERNRLAFNYIKYSLGLKHQVWKQKGEEYRVHGQWGWLWLSSSRRCGVRARRTRAQPLTHARVYVHYSMGEEETETAVNESVLVDPRTQRFMQQCESIHSEGQICHYLPENHTNIKVYEDVGERVAGHIDVSKALTAPGRHYYPKVARKCRLDDLLERRTKLAEVEQQIAFKSDVESDVKPLLITATAANNKQTYLEKRLMRLTESAGPGKNLATTVNFDLVNSLAKQIQTVRMQFSQLNRFAKTFRCYTKECNTNSNAVSQITQNTCYSPLCLQKARAKKELLLLLRKAHTAGNGSKETVAAILGAVKKPPSILEQKLTEGKKEAVQLTLEEVDEHNKTLESEAPLDLLHDWDQARQHAVAFSEQLLKDCLLVESEEKPAAEKVAVKQEDASMNPDTSTQDSDKMDYIESMDVCSNVEIESTEDSLAAAASAASSTANADDVDIFANTRRKRTQKPKKAYIGTKDVLDQTLDKDIPLNKQNRRFPITARPVKREDVTKYEREYFENGSERVYSSTSSRGRVYLLRDAAKLYEQSVKAEDKTKVVKNATYARYPLISNFLTHKQKRSLLVLPRYELLKLARLAGKAPSSGFHHAAKNNSIWQYQCSRPLFRTCWSYRTSNATTLSSIALQLRILWSCLRWDDMIAKSPSTDGKHQVTTENEIVTLELLKLRHAGRYGEKTSYLRRKVVIPLEMPKTIREVTSIRSGLRKRKRAESPQPTEPQISEEWVDEDKLELWEIKFIGEKQEKARLATVTRSVASRQLEATNGGAANSPSNGSPAGGRVLLAPKPNEEVKDKMEQQLKLQRAAHQQRKILNSSGEVTRSSTPVKGQVIGSRRVIVKNPDGTTRIIQQAVTQVPRTVTTAQTASSSSPAPSNAAQSNASTSSSSTSTPSATPHKVQIIRGPDGKVSVRGLNPGQQLVQMPDGKLHVLTTTQASNVATPVKGKLPIKTLATGGQTPQAVATTTAGSAANTPVMKQIALKHVAKTPATQTLATSQRVTLPLAQVRNKLLLAQQQQAQQQQQQQQQTTPTVQKLVSKVVTNASPSQQVFVQQGSKLLVTQGAQGQKVIISAASSAQQQQQQTQQSTATVQQQQIVHTQTIQQQQQHIQQQPAQQQQQQQQIVVNQQVGAQPTQKVIQQIVNTSNVQQQIVVGGQRIILSPGQTIVTQRNVPQSQALQMVQQQIQTQQQQQTTTQHVVQQPQQQQQQQFVVQTNQTVQAATPTTQTKVVKQIVVQQPQQQQQQQQVIEEKPQSSAAETAEATTQQVLVPNSTLAQQLAQGKLQVATINGQQVIVKPLGNNQAQIVAHIKHQGDGNAHIVTNNATPAVSQASPQASPVKLPTQQQQQQQQQTVVQQAPPQVVQQVQQVTQQPQQQQQQHIVQQVVQQAQPAAQQQQLSVEESLLQNQPPGTVIKCVTAQVLQTEHGPRIVLQGLVGNDFTAQQLQLVQTQVKQQLMKAQESNGKLGVLGPTKIYLAVQPETAAQSSQPPPLTPVHQSATHQQVARNSNDCVKRKHSVLQETGAKVKAATTDAAALCHTNKNNAKNNDDDDDVDDDDDDDDEEEIIVVCSPPRKKPEISRFTKPRTLPLPPLFNDDVACPSSDQSSLKSQESNDGSAQDSQLAVVVNNAKQSNQDQAVKLNHFDSAKAANRCLLQTNSNTTNNTNSISSNNIICENNDAATASALVENNDDQNNHNTTASGGESIELLEPSGFAQADKHSSTSSSNNNNCNNSYANDKGSAAATAATLEGVEYANEQSENFVVTSGYIQESISNALKQGNLSPELEEKLVNMRKKQELNNSQNLGEWTPSTHRSNTLVDGASTSSRRRTASTRHNNNNDDEEWKLRTPSKRQHTVSNSSQHNSNNSAVRNNRKPLPLEDTANLSEPKQTQLERHKDLLKKSILRKRSLLERNLQNEIREEVEAKVKRHVRTLSTSTPPRKEIERSSVYTERLDQTINEPKKNNPKPPTTARTLSAEPPTSLHSRQSVGRPKKMTRKKEKLYCICRKPYDDTKFYVGCDLCSNWFHGDCVNITEEASKKLTEYICSDCQKARETQQLYCSCRQPYDESQFYICCDKCQDWFHGRCVGIVQSEAEYIDEYVCPDCQRNSDANTANTKCLTPTEVVELKSLIRQIQLHKSAWPFMEPVDPDEAPDYYKVIKEPMDLKKMEMKLESNTYTKLAEFIGDMTKIFDNCRYYNPKESSFYKCAEALESFFVQKIKSFREHVFNQSN</sequence>
<evidence type="ECO:0000313" key="19">
    <source>
        <dbReference type="Proteomes" id="UP000515160"/>
    </source>
</evidence>
<keyword evidence="8" id="KW-0805">Transcription regulation</keyword>
<feature type="region of interest" description="Disordered" evidence="15">
    <location>
        <begin position="1423"/>
        <end position="1444"/>
    </location>
</feature>
<feature type="compositionally biased region" description="Basic residues" evidence="15">
    <location>
        <begin position="1"/>
        <end position="12"/>
    </location>
</feature>
<dbReference type="SUPFAM" id="SSF57903">
    <property type="entry name" value="FYVE/PHD zinc finger"/>
    <property type="match status" value="3"/>
</dbReference>
<evidence type="ECO:0000256" key="10">
    <source>
        <dbReference type="ARBA" id="ARBA00023117"/>
    </source>
</evidence>
<dbReference type="PANTHER" id="PTHR45975">
    <property type="entry name" value="NUCLEOSOME-REMODELING FACTOR SUBUNIT BPTF"/>
    <property type="match status" value="1"/>
</dbReference>
<keyword evidence="9" id="KW-0175">Coiled coil</keyword>
<dbReference type="PROSITE" id="PS00633">
    <property type="entry name" value="BROMODOMAIN_1"/>
    <property type="match status" value="1"/>
</dbReference>
<dbReference type="PROSITE" id="PS01359">
    <property type="entry name" value="ZF_PHD_1"/>
    <property type="match status" value="1"/>
</dbReference>
<evidence type="ECO:0000256" key="11">
    <source>
        <dbReference type="ARBA" id="ARBA00023163"/>
    </source>
</evidence>
<dbReference type="GO" id="GO:0016589">
    <property type="term" value="C:NURF complex"/>
    <property type="evidence" value="ECO:0007669"/>
    <property type="project" value="InterPro"/>
</dbReference>
<dbReference type="InterPro" id="IPR038028">
    <property type="entry name" value="BPTF"/>
</dbReference>
<feature type="compositionally biased region" description="Acidic residues" evidence="15">
    <location>
        <begin position="2263"/>
        <end position="2280"/>
    </location>
</feature>
<feature type="region of interest" description="Disordered" evidence="15">
    <location>
        <begin position="2196"/>
        <end position="2222"/>
    </location>
</feature>
<dbReference type="RefSeq" id="XP_034109662.1">
    <property type="nucleotide sequence ID" value="XM_034253771.2"/>
</dbReference>
<dbReference type="PROSITE" id="PS50827">
    <property type="entry name" value="DDT"/>
    <property type="match status" value="1"/>
</dbReference>
<feature type="compositionally biased region" description="Basic residues" evidence="15">
    <location>
        <begin position="74"/>
        <end position="84"/>
    </location>
</feature>
<dbReference type="InterPro" id="IPR018501">
    <property type="entry name" value="DDT_dom"/>
</dbReference>
<feature type="domain" description="Bromo" evidence="16">
    <location>
        <begin position="2848"/>
        <end position="2918"/>
    </location>
</feature>
<feature type="compositionally biased region" description="Polar residues" evidence="15">
    <location>
        <begin position="39"/>
        <end position="66"/>
    </location>
</feature>
<keyword evidence="12" id="KW-0539">Nucleus</keyword>
<evidence type="ECO:0000256" key="3">
    <source>
        <dbReference type="ARBA" id="ARBA00022723"/>
    </source>
</evidence>
<keyword evidence="4" id="KW-0677">Repeat</keyword>
<dbReference type="RefSeq" id="XP_034109660.1">
    <property type="nucleotide sequence ID" value="XM_034253769.2"/>
</dbReference>
<dbReference type="SMART" id="SM00571">
    <property type="entry name" value="DDT"/>
    <property type="match status" value="1"/>
</dbReference>
<evidence type="ECO:0000313" key="21">
    <source>
        <dbReference type="RefSeq" id="XP_034109661.1"/>
    </source>
</evidence>
<dbReference type="OrthoDB" id="784962at2759"/>
<feature type="compositionally biased region" description="Basic and acidic residues" evidence="15">
    <location>
        <begin position="2653"/>
        <end position="2676"/>
    </location>
</feature>
<dbReference type="CTD" id="44811"/>
<feature type="region of interest" description="Disordered" evidence="15">
    <location>
        <begin position="2515"/>
        <end position="2608"/>
    </location>
</feature>
<dbReference type="InterPro" id="IPR001487">
    <property type="entry name" value="Bromodomain"/>
</dbReference>
<feature type="compositionally biased region" description="Polar residues" evidence="15">
    <location>
        <begin position="1482"/>
        <end position="1495"/>
    </location>
</feature>
<feature type="compositionally biased region" description="Polar residues" evidence="15">
    <location>
        <begin position="2515"/>
        <end position="2532"/>
    </location>
</feature>
<feature type="region of interest" description="Disordered" evidence="15">
    <location>
        <begin position="2646"/>
        <end position="2707"/>
    </location>
</feature>
<dbReference type="InterPro" id="IPR001965">
    <property type="entry name" value="Znf_PHD"/>
</dbReference>
<organism evidence="19 22">
    <name type="scientific">Drosophila albomicans</name>
    <name type="common">Fruit fly</name>
    <dbReference type="NCBI Taxonomy" id="7291"/>
    <lineage>
        <taxon>Eukaryota</taxon>
        <taxon>Metazoa</taxon>
        <taxon>Ecdysozoa</taxon>
        <taxon>Arthropoda</taxon>
        <taxon>Hexapoda</taxon>
        <taxon>Insecta</taxon>
        <taxon>Pterygota</taxon>
        <taxon>Neoptera</taxon>
        <taxon>Endopterygota</taxon>
        <taxon>Diptera</taxon>
        <taxon>Brachycera</taxon>
        <taxon>Muscomorpha</taxon>
        <taxon>Ephydroidea</taxon>
        <taxon>Drosophilidae</taxon>
        <taxon>Drosophila</taxon>
    </lineage>
</organism>
<dbReference type="GeneID" id="117571565"/>
<feature type="region of interest" description="Disordered" evidence="15">
    <location>
        <begin position="2255"/>
        <end position="2335"/>
    </location>
</feature>
<proteinExistence type="predicted"/>
<evidence type="ECO:0000256" key="12">
    <source>
        <dbReference type="ARBA" id="ARBA00023242"/>
    </source>
</evidence>
<dbReference type="Pfam" id="PF15613">
    <property type="entry name" value="WSD"/>
    <property type="match status" value="1"/>
</dbReference>
<keyword evidence="3" id="KW-0479">Metal-binding</keyword>
<evidence type="ECO:0000259" key="17">
    <source>
        <dbReference type="PROSITE" id="PS50016"/>
    </source>
</evidence>
<evidence type="ECO:0000256" key="7">
    <source>
        <dbReference type="ARBA" id="ARBA00022853"/>
    </source>
</evidence>
<dbReference type="GO" id="GO:0045944">
    <property type="term" value="P:positive regulation of transcription by RNA polymerase II"/>
    <property type="evidence" value="ECO:0007669"/>
    <property type="project" value="UniProtKB-ARBA"/>
</dbReference>
<keyword evidence="6" id="KW-0862">Zinc</keyword>
<evidence type="ECO:0000256" key="8">
    <source>
        <dbReference type="ARBA" id="ARBA00023015"/>
    </source>
</evidence>
<keyword evidence="11" id="KW-0804">Transcription</keyword>
<protein>
    <submittedName>
        <fullName evidence="20 21">Nucleosome-remodeling factor subunit NURF301 isoform X1</fullName>
    </submittedName>
</protein>
<evidence type="ECO:0000313" key="22">
    <source>
        <dbReference type="RefSeq" id="XP_034109662.1"/>
    </source>
</evidence>
<dbReference type="PROSITE" id="PS50014">
    <property type="entry name" value="BROMODOMAIN_2"/>
    <property type="match status" value="1"/>
</dbReference>
<feature type="compositionally biased region" description="Low complexity" evidence="15">
    <location>
        <begin position="1579"/>
        <end position="1613"/>
    </location>
</feature>
<dbReference type="FunFam" id="3.30.40.10:FF:000036">
    <property type="entry name" value="nucleosome-remodeling factor subunit BPTF isoform X1"/>
    <property type="match status" value="1"/>
</dbReference>
<feature type="compositionally biased region" description="Low complexity" evidence="15">
    <location>
        <begin position="2316"/>
        <end position="2327"/>
    </location>
</feature>
<dbReference type="Gene3D" id="3.30.40.10">
    <property type="entry name" value="Zinc/RING finger domain, C3HC4 (zinc finger)"/>
    <property type="match status" value="3"/>
</dbReference>
<dbReference type="SMART" id="SM00297">
    <property type="entry name" value="BROMO"/>
    <property type="match status" value="1"/>
</dbReference>
<dbReference type="CDD" id="cd15560">
    <property type="entry name" value="PHD2_3_BPTF"/>
    <property type="match status" value="1"/>
</dbReference>
<feature type="region of interest" description="Disordered" evidence="15">
    <location>
        <begin position="1482"/>
        <end position="1501"/>
    </location>
</feature>
<reference evidence="20 21" key="1">
    <citation type="submission" date="2025-04" db="UniProtKB">
        <authorList>
            <consortium name="RefSeq"/>
        </authorList>
    </citation>
    <scope>IDENTIFICATION</scope>
    <source>
        <strain evidence="20 21">15112-1751.03</strain>
        <tissue evidence="20 21">Whole Adult</tissue>
    </source>
</reference>
<feature type="region of interest" description="Disordered" evidence="15">
    <location>
        <begin position="1574"/>
        <end position="1626"/>
    </location>
</feature>
<dbReference type="PANTHER" id="PTHR45975:SF2">
    <property type="entry name" value="NUCLEOSOME-REMODELING FACTOR SUBUNIT BPTF"/>
    <property type="match status" value="1"/>
</dbReference>
<evidence type="ECO:0000256" key="2">
    <source>
        <dbReference type="ARBA" id="ARBA00022553"/>
    </source>
</evidence>
<dbReference type="InterPro" id="IPR013083">
    <property type="entry name" value="Znf_RING/FYVE/PHD"/>
</dbReference>
<dbReference type="Pfam" id="PF00439">
    <property type="entry name" value="Bromodomain"/>
    <property type="match status" value="1"/>
</dbReference>
<evidence type="ECO:0000256" key="4">
    <source>
        <dbReference type="ARBA" id="ARBA00022737"/>
    </source>
</evidence>
<dbReference type="InterPro" id="IPR019787">
    <property type="entry name" value="Znf_PHD-finger"/>
</dbReference>
<evidence type="ECO:0000259" key="16">
    <source>
        <dbReference type="PROSITE" id="PS50014"/>
    </source>
</evidence>
<dbReference type="SUPFAM" id="SSF47370">
    <property type="entry name" value="Bromodomain"/>
    <property type="match status" value="1"/>
</dbReference>
<feature type="compositionally biased region" description="Low complexity" evidence="15">
    <location>
        <begin position="2571"/>
        <end position="2581"/>
    </location>
</feature>
<evidence type="ECO:0000259" key="18">
    <source>
        <dbReference type="PROSITE" id="PS50827"/>
    </source>
</evidence>
<evidence type="ECO:0000256" key="14">
    <source>
        <dbReference type="PROSITE-ProRule" id="PRU00146"/>
    </source>
</evidence>
<feature type="compositionally biased region" description="Polar residues" evidence="15">
    <location>
        <begin position="2210"/>
        <end position="2222"/>
    </location>
</feature>
<dbReference type="InterPro" id="IPR018359">
    <property type="entry name" value="Bromodomain_CS"/>
</dbReference>
<dbReference type="Proteomes" id="UP000515160">
    <property type="component" value="Chromosome 3"/>
</dbReference>
<dbReference type="GO" id="GO:0000978">
    <property type="term" value="F:RNA polymerase II cis-regulatory region sequence-specific DNA binding"/>
    <property type="evidence" value="ECO:0007669"/>
    <property type="project" value="TreeGrafter"/>
</dbReference>
<feature type="region of interest" description="Disordered" evidence="15">
    <location>
        <begin position="1102"/>
        <end position="1122"/>
    </location>
</feature>
<dbReference type="RefSeq" id="XP_034109661.1">
    <property type="nucleotide sequence ID" value="XM_034253770.2"/>
</dbReference>
<dbReference type="GO" id="GO:0045892">
    <property type="term" value="P:negative regulation of DNA-templated transcription"/>
    <property type="evidence" value="ECO:0007669"/>
    <property type="project" value="UniProtKB-ARBA"/>
</dbReference>
<comment type="subcellular location">
    <subcellularLocation>
        <location evidence="1">Nucleus</location>
    </subcellularLocation>
</comment>
<feature type="region of interest" description="Disordered" evidence="15">
    <location>
        <begin position="512"/>
        <end position="541"/>
    </location>
</feature>
<dbReference type="InterPro" id="IPR019786">
    <property type="entry name" value="Zinc_finger_PHD-type_CS"/>
</dbReference>
<feature type="compositionally biased region" description="Basic and acidic residues" evidence="15">
    <location>
        <begin position="532"/>
        <end position="541"/>
    </location>
</feature>
<evidence type="ECO:0000256" key="15">
    <source>
        <dbReference type="SAM" id="MobiDB-lite"/>
    </source>
</evidence>
<dbReference type="PRINTS" id="PR00503">
    <property type="entry name" value="BROMODOMAIN"/>
</dbReference>
<feature type="compositionally biased region" description="Low complexity" evidence="15">
    <location>
        <begin position="2436"/>
        <end position="2447"/>
    </location>
</feature>
<feature type="domain" description="PHD-type" evidence="17">
    <location>
        <begin position="2756"/>
        <end position="2821"/>
    </location>
</feature>
<feature type="region of interest" description="Disordered" evidence="15">
    <location>
        <begin position="1523"/>
        <end position="1544"/>
    </location>
</feature>
<feature type="compositionally biased region" description="Acidic residues" evidence="15">
    <location>
        <begin position="111"/>
        <end position="137"/>
    </location>
</feature>
<evidence type="ECO:0000256" key="9">
    <source>
        <dbReference type="ARBA" id="ARBA00023054"/>
    </source>
</evidence>
<feature type="region of interest" description="Disordered" evidence="15">
    <location>
        <begin position="1"/>
        <end position="137"/>
    </location>
</feature>
<feature type="domain" description="PHD-type" evidence="17">
    <location>
        <begin position="341"/>
        <end position="388"/>
    </location>
</feature>
<evidence type="ECO:0000256" key="5">
    <source>
        <dbReference type="ARBA" id="ARBA00022771"/>
    </source>
</evidence>
<evidence type="ECO:0000313" key="20">
    <source>
        <dbReference type="RefSeq" id="XP_034109660.1"/>
    </source>
</evidence>
<dbReference type="Gene3D" id="1.20.920.10">
    <property type="entry name" value="Bromodomain-like"/>
    <property type="match status" value="1"/>
</dbReference>
<feature type="region of interest" description="Disordered" evidence="15">
    <location>
        <begin position="2428"/>
        <end position="2447"/>
    </location>
</feature>
<gene>
    <name evidence="20 21 22" type="primary">LOC117571565</name>
</gene>
<dbReference type="Pfam" id="PF02791">
    <property type="entry name" value="DDT"/>
    <property type="match status" value="1"/>
</dbReference>
<feature type="domain" description="DDT" evidence="18">
    <location>
        <begin position="190"/>
        <end position="250"/>
    </location>
</feature>
<dbReference type="PROSITE" id="PS50016">
    <property type="entry name" value="ZF_PHD_2"/>
    <property type="match status" value="2"/>
</dbReference>
<feature type="compositionally biased region" description="Polar residues" evidence="15">
    <location>
        <begin position="1530"/>
        <end position="1544"/>
    </location>
</feature>
<feature type="compositionally biased region" description="Polar residues" evidence="15">
    <location>
        <begin position="85"/>
        <end position="95"/>
    </location>
</feature>
<keyword evidence="10 13" id="KW-0103">Bromodomain</keyword>
<accession>A0A6P8YWG9</accession>
<keyword evidence="5 14" id="KW-0863">Zinc-finger</keyword>
<keyword evidence="2" id="KW-0597">Phosphoprotein</keyword>
<dbReference type="GO" id="GO:0006338">
    <property type="term" value="P:chromatin remodeling"/>
    <property type="evidence" value="ECO:0007669"/>
    <property type="project" value="UniProtKB-ARBA"/>
</dbReference>
<dbReference type="InterPro" id="IPR011011">
    <property type="entry name" value="Znf_FYVE_PHD"/>
</dbReference>
<dbReference type="Pfam" id="PF00628">
    <property type="entry name" value="PHD"/>
    <property type="match status" value="3"/>
</dbReference>
<evidence type="ECO:0000256" key="1">
    <source>
        <dbReference type="ARBA" id="ARBA00004123"/>
    </source>
</evidence>
<dbReference type="InterPro" id="IPR028941">
    <property type="entry name" value="WHIM2_dom"/>
</dbReference>
<name>A0A6P8YWG9_DROAB</name>
<dbReference type="CDD" id="cd05509">
    <property type="entry name" value="Bromo_gcn5_like"/>
    <property type="match status" value="1"/>
</dbReference>
<dbReference type="InterPro" id="IPR036427">
    <property type="entry name" value="Bromodomain-like_sf"/>
</dbReference>
<dbReference type="FunFam" id="3.30.40.10:FF:000048">
    <property type="entry name" value="nucleosome-remodeling factor subunit BPTF isoform X1"/>
    <property type="match status" value="2"/>
</dbReference>
<dbReference type="SMART" id="SM00249">
    <property type="entry name" value="PHD"/>
    <property type="match status" value="3"/>
</dbReference>
<evidence type="ECO:0000256" key="6">
    <source>
        <dbReference type="ARBA" id="ARBA00022833"/>
    </source>
</evidence>
<dbReference type="CDD" id="cd15559">
    <property type="entry name" value="PHD1_BPTF"/>
    <property type="match status" value="1"/>
</dbReference>
<dbReference type="GO" id="GO:0008270">
    <property type="term" value="F:zinc ion binding"/>
    <property type="evidence" value="ECO:0007669"/>
    <property type="project" value="UniProtKB-KW"/>
</dbReference>
<keyword evidence="7" id="KW-0156">Chromatin regulator</keyword>
<keyword evidence="19" id="KW-1185">Reference proteome</keyword>
<evidence type="ECO:0000256" key="13">
    <source>
        <dbReference type="PROSITE-ProRule" id="PRU00035"/>
    </source>
</evidence>